<dbReference type="PANTHER" id="PTHR32294">
    <property type="entry name" value="DNA POLYMERASE III SUBUNIT ALPHA"/>
    <property type="match status" value="1"/>
</dbReference>
<evidence type="ECO:0000256" key="1">
    <source>
        <dbReference type="ARBA" id="ARBA00012417"/>
    </source>
</evidence>
<keyword evidence="9" id="KW-1185">Reference proteome</keyword>
<dbReference type="SUPFAM" id="SSF89550">
    <property type="entry name" value="PHP domain-like"/>
    <property type="match status" value="1"/>
</dbReference>
<dbReference type="AlphaFoldDB" id="A0A292IJ26"/>
<evidence type="ECO:0000256" key="6">
    <source>
        <dbReference type="ARBA" id="ARBA00049244"/>
    </source>
</evidence>
<sequence>MSIDDIIDYALKNNQQYVCLTDFNNLSGAVEFFDLAKKHHLKPIIGLEIYEHNLASNLILIAKNNDGYKNLIKISSFIMLNQTFTLTDFLQDVAVIVKDGTVNVENTEIYFANSDSEKGIAINEVNCANKDDAYLLNVLQAIKNDRVIDDELALYDLTEDNWFKSEAEAIQIFTPIQLENLEKLVTSCQWDLTKFHTQLIQFPTPKQIPSQLYLQSLCVEGLKQRFDKQLIPKKYETRLKEELSIINQMGYDDYFLIVYDLINFAKRNQIIIGPGRGSVVGSLVAYVLQITDVDPLKYDLIFERFLNPKRQTMPDIDIDIMDTRREEVVDYLFNKYGRDHVAHIVTFQRIKAKMAIRDVGRILAIPIKEVDEISKLIGSQYDENLQEAINNSKKLSDKTLIYPTLFKIAQRLINIPRQIGTHAAGIVLSSIGLVDILPVQLGINNNPLSQFSMEHLERFGLLKMDLLGLRNLTIIDQVIKNVKATRKIDIVLDKIPLDDAKTFALLASGDTNGIFQLESPGMRSTLMKMNPKNIEDISITSSLYRPGPQENIPIFIERRNKLKKVEYVADALIPILKNTNGIIVYQEQIIQIAQDVAGFSLAQADLFRRAISKKNESGFDELKKSFIDGAINNNLKQQDAEQIFNYIHQFANYGFNHSHAIAYSLIGYWLAYLKTNYFLEFVTVLLSANASSSEKIETYVSEIKRKGIEVLPPDLNHSQASFSIFENKILFGFDTIKNIGHETIKKILNARALIPQKKFHNYLETIPFLLEKKVSIKVIESLIYAGGLDCLGLDRKTMINNLKKAATLNDLKRNMLFAGGIEIEIEKFPMSLDDVKEFAEKQAKTIGIYLQDHPFKKIKETIQEYTFTDLHTFKNTSQETSQFTKIFVKINSIRKKITKTGNEMAFVNVEDDTDTARITIWPANFVAIKDLLKTNLICLISIKSNDTNYNNNKDYVWLRLVAIYNENLKKLVLIKGEDNEK</sequence>
<dbReference type="Gene3D" id="3.20.20.140">
    <property type="entry name" value="Metal-dependent hydrolases"/>
    <property type="match status" value="1"/>
</dbReference>
<dbReference type="InterPro" id="IPR016195">
    <property type="entry name" value="Pol/histidinol_Pase-like"/>
</dbReference>
<dbReference type="EMBL" id="HG937516">
    <property type="protein sequence ID" value="CDN40708.1"/>
    <property type="molecule type" value="Genomic_DNA"/>
</dbReference>
<dbReference type="InterPro" id="IPR041931">
    <property type="entry name" value="DNA_pol3_alpha_thumb_dom"/>
</dbReference>
<dbReference type="KEGG" id="mamp:MAMA39_05910"/>
<dbReference type="Gene3D" id="1.10.10.1600">
    <property type="entry name" value="Bacterial DNA polymerase III alpha subunit, thumb domain"/>
    <property type="match status" value="1"/>
</dbReference>
<dbReference type="GO" id="GO:0006260">
    <property type="term" value="P:DNA replication"/>
    <property type="evidence" value="ECO:0007669"/>
    <property type="project" value="UniProtKB-KW"/>
</dbReference>
<keyword evidence="4" id="KW-0235">DNA replication</keyword>
<dbReference type="CDD" id="cd04485">
    <property type="entry name" value="DnaE_OBF"/>
    <property type="match status" value="1"/>
</dbReference>
<evidence type="ECO:0000313" key="8">
    <source>
        <dbReference type="EMBL" id="CDN40708.1"/>
    </source>
</evidence>
<dbReference type="Proteomes" id="UP000261764">
    <property type="component" value="Chromosome I"/>
</dbReference>
<dbReference type="Pfam" id="PF14579">
    <property type="entry name" value="HHH_6"/>
    <property type="match status" value="1"/>
</dbReference>
<evidence type="ECO:0000259" key="7">
    <source>
        <dbReference type="SMART" id="SM00481"/>
    </source>
</evidence>
<evidence type="ECO:0000256" key="3">
    <source>
        <dbReference type="ARBA" id="ARBA00022695"/>
    </source>
</evidence>
<dbReference type="Pfam" id="PF02811">
    <property type="entry name" value="PHP"/>
    <property type="match status" value="1"/>
</dbReference>
<comment type="catalytic activity">
    <reaction evidence="6">
        <text>DNA(n) + a 2'-deoxyribonucleoside 5'-triphosphate = DNA(n+1) + diphosphate</text>
        <dbReference type="Rhea" id="RHEA:22508"/>
        <dbReference type="Rhea" id="RHEA-COMP:17339"/>
        <dbReference type="Rhea" id="RHEA-COMP:17340"/>
        <dbReference type="ChEBI" id="CHEBI:33019"/>
        <dbReference type="ChEBI" id="CHEBI:61560"/>
        <dbReference type="ChEBI" id="CHEBI:173112"/>
        <dbReference type="EC" id="2.7.7.7"/>
    </reaction>
</comment>
<dbReference type="GO" id="GO:0003887">
    <property type="term" value="F:DNA-directed DNA polymerase activity"/>
    <property type="evidence" value="ECO:0007669"/>
    <property type="project" value="UniProtKB-KW"/>
</dbReference>
<dbReference type="EC" id="2.7.7.7" evidence="1"/>
<dbReference type="GO" id="GO:0008408">
    <property type="term" value="F:3'-5' exonuclease activity"/>
    <property type="evidence" value="ECO:0007669"/>
    <property type="project" value="InterPro"/>
</dbReference>
<dbReference type="InterPro" id="IPR004013">
    <property type="entry name" value="PHP_dom"/>
</dbReference>
<dbReference type="InterPro" id="IPR029460">
    <property type="entry name" value="DNAPol_HHH"/>
</dbReference>
<keyword evidence="2" id="KW-0808">Transferase</keyword>
<reference evidence="8 9" key="1">
    <citation type="journal article" date="2015" name="Clin. Infect. Dis.">
        <title>Genomic Investigations unmask Mycoplasma amphoriforme, a new respiratory pathogen.</title>
        <authorList>
            <person name="Gillespie S.H."/>
            <person name="Ling C.L."/>
            <person name="Oravcova K."/>
            <person name="Pinheiro M."/>
            <person name="Wells L."/>
            <person name="Bryant J.M."/>
            <person name="McHugh T.D."/>
            <person name="Bebear C."/>
            <person name="Webster D."/>
            <person name="Harris S.R."/>
            <person name="Seth-Smith H.M."/>
            <person name="Thomson N.R."/>
        </authorList>
    </citation>
    <scope>NUCLEOTIDE SEQUENCE [LARGE SCALE GENOMIC DNA]</scope>
    <source>
        <strain evidence="8 9">A39</strain>
    </source>
</reference>
<evidence type="ECO:0000256" key="5">
    <source>
        <dbReference type="ARBA" id="ARBA00022932"/>
    </source>
</evidence>
<dbReference type="NCBIfam" id="TIGR00594">
    <property type="entry name" value="polc"/>
    <property type="match status" value="1"/>
</dbReference>
<keyword evidence="5" id="KW-0239">DNA-directed DNA polymerase</keyword>
<dbReference type="CDD" id="cd07431">
    <property type="entry name" value="PHP_PolIIIA"/>
    <property type="match status" value="1"/>
</dbReference>
<protein>
    <recommendedName>
        <fullName evidence="1">DNA-directed DNA polymerase</fullName>
        <ecNumber evidence="1">2.7.7.7</ecNumber>
    </recommendedName>
</protein>
<feature type="domain" description="Polymerase/histidinol phosphatase N-terminal" evidence="7">
    <location>
        <begin position="1"/>
        <end position="53"/>
    </location>
</feature>
<gene>
    <name evidence="8" type="ORF">MAMA39_05910</name>
</gene>
<dbReference type="InterPro" id="IPR003141">
    <property type="entry name" value="Pol/His_phosphatase_N"/>
</dbReference>
<name>A0A292IJ26_9MOLU</name>
<dbReference type="PANTHER" id="PTHR32294:SF0">
    <property type="entry name" value="DNA POLYMERASE III SUBUNIT ALPHA"/>
    <property type="match status" value="1"/>
</dbReference>
<evidence type="ECO:0000256" key="2">
    <source>
        <dbReference type="ARBA" id="ARBA00022679"/>
    </source>
</evidence>
<dbReference type="Pfam" id="PF07733">
    <property type="entry name" value="DNA_pol3_alpha"/>
    <property type="match status" value="1"/>
</dbReference>
<evidence type="ECO:0000313" key="9">
    <source>
        <dbReference type="Proteomes" id="UP000261764"/>
    </source>
</evidence>
<dbReference type="Gene3D" id="1.10.150.870">
    <property type="match status" value="1"/>
</dbReference>
<dbReference type="Pfam" id="PF17657">
    <property type="entry name" value="DNA_pol3_finger"/>
    <property type="match status" value="1"/>
</dbReference>
<evidence type="ECO:0000256" key="4">
    <source>
        <dbReference type="ARBA" id="ARBA00022705"/>
    </source>
</evidence>
<accession>A0A292IJ26</accession>
<proteinExistence type="predicted"/>
<dbReference type="InterPro" id="IPR011708">
    <property type="entry name" value="DNA_pol3_alpha_NTPase_dom"/>
</dbReference>
<dbReference type="InterPro" id="IPR004805">
    <property type="entry name" value="DnaE2/DnaE/PolC"/>
</dbReference>
<keyword evidence="3" id="KW-0548">Nucleotidyltransferase</keyword>
<organism evidence="8 9">
    <name type="scientific">Mycoplasma amphoriforme A39</name>
    <dbReference type="NCBI Taxonomy" id="572419"/>
    <lineage>
        <taxon>Bacteria</taxon>
        <taxon>Bacillati</taxon>
        <taxon>Mycoplasmatota</taxon>
        <taxon>Mollicutes</taxon>
        <taxon>Mycoplasmataceae</taxon>
        <taxon>Mycoplasma</taxon>
    </lineage>
</organism>
<dbReference type="SMART" id="SM00481">
    <property type="entry name" value="POLIIIAc"/>
    <property type="match status" value="1"/>
</dbReference>
<dbReference type="InterPro" id="IPR040982">
    <property type="entry name" value="DNA_pol3_finger"/>
</dbReference>